<dbReference type="PRINTS" id="PR00359">
    <property type="entry name" value="BP450"/>
</dbReference>
<dbReference type="Gene3D" id="1.10.630.10">
    <property type="entry name" value="Cytochrome P450"/>
    <property type="match status" value="1"/>
</dbReference>
<reference evidence="9 10" key="1">
    <citation type="submission" date="2016-12" db="EMBL/GenBank/DDBJ databases">
        <title>The new phylogeny of genus Mycobacterium.</title>
        <authorList>
            <person name="Tortoli E."/>
            <person name="Trovato A."/>
            <person name="Cirillo D.M."/>
        </authorList>
    </citation>
    <scope>NUCLEOTIDE SEQUENCE [LARGE SCALE GENOMIC DNA]</scope>
    <source>
        <strain evidence="9 10">DSM 45069</strain>
    </source>
</reference>
<dbReference type="SUPFAM" id="SSF48264">
    <property type="entry name" value="Cytochrome P450"/>
    <property type="match status" value="1"/>
</dbReference>
<dbReference type="InterPro" id="IPR001128">
    <property type="entry name" value="Cyt_P450"/>
</dbReference>
<proteinExistence type="inferred from homology"/>
<keyword evidence="7 8" id="KW-0503">Monooxygenase</keyword>
<comment type="caution">
    <text evidence="9">The sequence shown here is derived from an EMBL/GenBank/DDBJ whole genome shotgun (WGS) entry which is preliminary data.</text>
</comment>
<evidence type="ECO:0000256" key="8">
    <source>
        <dbReference type="RuleBase" id="RU000461"/>
    </source>
</evidence>
<sequence>MDLNVFSPEFIADPYPTYDELRAAGRPVKNGMFGFWMVATHPQVSAILKDPAHFSSAAMGNIGRVGEAFAAESMAAADPPDHARLRNTVQRAFTPKAVNDLHSFTESLAKELLADIEQGRPFDLLTTMADTLPLRVISKMMGVAGGDEDAFREYANALVLGNGITATPEEADAAVAATWALRDYFTGVVAERRNAPGEDLVSGLVKANSDGTLTDSELVATCIFFLFAGIETTTNLIVNAALALTEFPEQHARLEAETETLMPTAVEEFLRFCGPPQANLRTAVEDVDISGSQVSKGDPILLLLGCANRDESVFQRADQLILGRDPNPHVGFSFGPHYCLGASLARLEVNVALRHLLERAPGFRRANPEEPMAYRGGFFIRSVEKLDLVY</sequence>
<dbReference type="GO" id="GO:0004497">
    <property type="term" value="F:monooxygenase activity"/>
    <property type="evidence" value="ECO:0007669"/>
    <property type="project" value="UniProtKB-KW"/>
</dbReference>
<dbReference type="PROSITE" id="PS00086">
    <property type="entry name" value="CYTOCHROME_P450"/>
    <property type="match status" value="1"/>
</dbReference>
<comment type="similarity">
    <text evidence="2 8">Belongs to the cytochrome P450 family.</text>
</comment>
<dbReference type="PANTHER" id="PTHR46696:SF1">
    <property type="entry name" value="CYTOCHROME P450 YJIB-RELATED"/>
    <property type="match status" value="1"/>
</dbReference>
<dbReference type="RefSeq" id="WP_083065694.1">
    <property type="nucleotide sequence ID" value="NZ_MVHG01000048.1"/>
</dbReference>
<keyword evidence="3 8" id="KW-0349">Heme</keyword>
<dbReference type="InterPro" id="IPR017972">
    <property type="entry name" value="Cyt_P450_CS"/>
</dbReference>
<dbReference type="Pfam" id="PF00067">
    <property type="entry name" value="p450"/>
    <property type="match status" value="1"/>
</dbReference>
<evidence type="ECO:0000256" key="5">
    <source>
        <dbReference type="ARBA" id="ARBA00023002"/>
    </source>
</evidence>
<dbReference type="GO" id="GO:0005506">
    <property type="term" value="F:iron ion binding"/>
    <property type="evidence" value="ECO:0007669"/>
    <property type="project" value="InterPro"/>
</dbReference>
<comment type="cofactor">
    <cofactor evidence="1">
        <name>heme</name>
        <dbReference type="ChEBI" id="CHEBI:30413"/>
    </cofactor>
</comment>
<evidence type="ECO:0000313" key="9">
    <source>
        <dbReference type="EMBL" id="ORA11962.1"/>
    </source>
</evidence>
<evidence type="ECO:0000313" key="10">
    <source>
        <dbReference type="Proteomes" id="UP000192707"/>
    </source>
</evidence>
<keyword evidence="6 8" id="KW-0408">Iron</keyword>
<dbReference type="FunFam" id="1.10.630.10:FF:000018">
    <property type="entry name" value="Cytochrome P450 monooxygenase"/>
    <property type="match status" value="1"/>
</dbReference>
<dbReference type="GO" id="GO:0016705">
    <property type="term" value="F:oxidoreductase activity, acting on paired donors, with incorporation or reduction of molecular oxygen"/>
    <property type="evidence" value="ECO:0007669"/>
    <property type="project" value="InterPro"/>
</dbReference>
<dbReference type="Proteomes" id="UP000192707">
    <property type="component" value="Unassembled WGS sequence"/>
</dbReference>
<evidence type="ECO:0000256" key="7">
    <source>
        <dbReference type="ARBA" id="ARBA00023033"/>
    </source>
</evidence>
<name>A0A1W9ZCK6_MYCAI</name>
<dbReference type="InterPro" id="IPR002397">
    <property type="entry name" value="Cyt_P450_B"/>
</dbReference>
<evidence type="ECO:0000256" key="3">
    <source>
        <dbReference type="ARBA" id="ARBA00022617"/>
    </source>
</evidence>
<dbReference type="AlphaFoldDB" id="A0A1W9ZCK6"/>
<evidence type="ECO:0000256" key="4">
    <source>
        <dbReference type="ARBA" id="ARBA00022723"/>
    </source>
</evidence>
<dbReference type="InterPro" id="IPR036396">
    <property type="entry name" value="Cyt_P450_sf"/>
</dbReference>
<dbReference type="EMBL" id="MVHG01000048">
    <property type="protein sequence ID" value="ORA11962.1"/>
    <property type="molecule type" value="Genomic_DNA"/>
</dbReference>
<dbReference type="PANTHER" id="PTHR46696">
    <property type="entry name" value="P450, PUTATIVE (EUROFUNG)-RELATED"/>
    <property type="match status" value="1"/>
</dbReference>
<evidence type="ECO:0008006" key="11">
    <source>
        <dbReference type="Google" id="ProtNLM"/>
    </source>
</evidence>
<keyword evidence="10" id="KW-1185">Reference proteome</keyword>
<dbReference type="OrthoDB" id="142769at2"/>
<evidence type="ECO:0000256" key="6">
    <source>
        <dbReference type="ARBA" id="ARBA00023004"/>
    </source>
</evidence>
<gene>
    <name evidence="9" type="ORF">BST14_17770</name>
</gene>
<evidence type="ECO:0000256" key="1">
    <source>
        <dbReference type="ARBA" id="ARBA00001971"/>
    </source>
</evidence>
<keyword evidence="4 8" id="KW-0479">Metal-binding</keyword>
<dbReference type="GO" id="GO:0020037">
    <property type="term" value="F:heme binding"/>
    <property type="evidence" value="ECO:0007669"/>
    <property type="project" value="InterPro"/>
</dbReference>
<protein>
    <recommendedName>
        <fullName evidence="11">Cytochrome</fullName>
    </recommendedName>
</protein>
<accession>A0A1W9ZCK6</accession>
<organism evidence="9 10">
    <name type="scientific">Mycobacterium arosiense ATCC BAA-1401 = DSM 45069</name>
    <dbReference type="NCBI Taxonomy" id="1265311"/>
    <lineage>
        <taxon>Bacteria</taxon>
        <taxon>Bacillati</taxon>
        <taxon>Actinomycetota</taxon>
        <taxon>Actinomycetes</taxon>
        <taxon>Mycobacteriales</taxon>
        <taxon>Mycobacteriaceae</taxon>
        <taxon>Mycobacterium</taxon>
        <taxon>Mycobacterium avium complex (MAC)</taxon>
    </lineage>
</organism>
<keyword evidence="5 8" id="KW-0560">Oxidoreductase</keyword>
<dbReference type="CDD" id="cd20625">
    <property type="entry name" value="CYP164-like"/>
    <property type="match status" value="1"/>
</dbReference>
<evidence type="ECO:0000256" key="2">
    <source>
        <dbReference type="ARBA" id="ARBA00010617"/>
    </source>
</evidence>